<dbReference type="InterPro" id="IPR046530">
    <property type="entry name" value="BIM1-like_dom"/>
</dbReference>
<evidence type="ECO:0000313" key="11">
    <source>
        <dbReference type="Proteomes" id="UP000799421"/>
    </source>
</evidence>
<dbReference type="Pfam" id="PF20238">
    <property type="entry name" value="BIM1-like_dom"/>
    <property type="match status" value="1"/>
</dbReference>
<dbReference type="Proteomes" id="UP000799421">
    <property type="component" value="Unassembled WGS sequence"/>
</dbReference>
<evidence type="ECO:0000313" key="10">
    <source>
        <dbReference type="EMBL" id="KAF2860431.1"/>
    </source>
</evidence>
<dbReference type="PANTHER" id="PTHR34992:SF1">
    <property type="entry name" value="COPPER ACQUISITION FACTOR BIM1-LIKE DOMAIN-CONTAINING PROTEIN"/>
    <property type="match status" value="1"/>
</dbReference>
<proteinExistence type="predicted"/>
<dbReference type="AlphaFoldDB" id="A0A6A7BYX0"/>
<feature type="non-terminal residue" evidence="10">
    <location>
        <position position="1"/>
    </location>
</feature>
<name>A0A6A7BYX0_9PEZI</name>
<dbReference type="PANTHER" id="PTHR34992">
    <property type="entry name" value="HYPHAL ANASTAMOSIS-7 PROTEIN"/>
    <property type="match status" value="1"/>
</dbReference>
<evidence type="ECO:0000256" key="4">
    <source>
        <dbReference type="ARBA" id="ARBA00022729"/>
    </source>
</evidence>
<evidence type="ECO:0000256" key="6">
    <source>
        <dbReference type="ARBA" id="ARBA00023180"/>
    </source>
</evidence>
<keyword evidence="4" id="KW-0732">Signal</keyword>
<evidence type="ECO:0000256" key="7">
    <source>
        <dbReference type="ARBA" id="ARBA00023288"/>
    </source>
</evidence>
<dbReference type="GO" id="GO:0098552">
    <property type="term" value="C:side of membrane"/>
    <property type="evidence" value="ECO:0007669"/>
    <property type="project" value="UniProtKB-KW"/>
</dbReference>
<evidence type="ECO:0000256" key="3">
    <source>
        <dbReference type="ARBA" id="ARBA00022622"/>
    </source>
</evidence>
<reference evidence="10" key="1">
    <citation type="journal article" date="2020" name="Stud. Mycol.">
        <title>101 Dothideomycetes genomes: a test case for predicting lifestyles and emergence of pathogens.</title>
        <authorList>
            <person name="Haridas S."/>
            <person name="Albert R."/>
            <person name="Binder M."/>
            <person name="Bloem J."/>
            <person name="Labutti K."/>
            <person name="Salamov A."/>
            <person name="Andreopoulos B."/>
            <person name="Baker S."/>
            <person name="Barry K."/>
            <person name="Bills G."/>
            <person name="Bluhm B."/>
            <person name="Cannon C."/>
            <person name="Castanera R."/>
            <person name="Culley D."/>
            <person name="Daum C."/>
            <person name="Ezra D."/>
            <person name="Gonzalez J."/>
            <person name="Henrissat B."/>
            <person name="Kuo A."/>
            <person name="Liang C."/>
            <person name="Lipzen A."/>
            <person name="Lutzoni F."/>
            <person name="Magnuson J."/>
            <person name="Mondo S."/>
            <person name="Nolan M."/>
            <person name="Ohm R."/>
            <person name="Pangilinan J."/>
            <person name="Park H.-J."/>
            <person name="Ramirez L."/>
            <person name="Alfaro M."/>
            <person name="Sun H."/>
            <person name="Tritt A."/>
            <person name="Yoshinaga Y."/>
            <person name="Zwiers L.-H."/>
            <person name="Turgeon B."/>
            <person name="Goodwin S."/>
            <person name="Spatafora J."/>
            <person name="Crous P."/>
            <person name="Grigoriev I."/>
        </authorList>
    </citation>
    <scope>NUCLEOTIDE SEQUENCE</scope>
    <source>
        <strain evidence="10">CBS 480.64</strain>
    </source>
</reference>
<dbReference type="OrthoDB" id="2146436at2759"/>
<keyword evidence="6" id="KW-0325">Glycoprotein</keyword>
<organism evidence="10 11">
    <name type="scientific">Piedraia hortae CBS 480.64</name>
    <dbReference type="NCBI Taxonomy" id="1314780"/>
    <lineage>
        <taxon>Eukaryota</taxon>
        <taxon>Fungi</taxon>
        <taxon>Dikarya</taxon>
        <taxon>Ascomycota</taxon>
        <taxon>Pezizomycotina</taxon>
        <taxon>Dothideomycetes</taxon>
        <taxon>Dothideomycetidae</taxon>
        <taxon>Capnodiales</taxon>
        <taxon>Piedraiaceae</taxon>
        <taxon>Piedraia</taxon>
    </lineage>
</organism>
<keyword evidence="7" id="KW-0449">Lipoprotein</keyword>
<protein>
    <recommendedName>
        <fullName evidence="9">Copper acquisition factor BIM1-like domain-containing protein</fullName>
    </recommendedName>
</protein>
<dbReference type="GO" id="GO:0005886">
    <property type="term" value="C:plasma membrane"/>
    <property type="evidence" value="ECO:0007669"/>
    <property type="project" value="UniProtKB-SubCell"/>
</dbReference>
<evidence type="ECO:0000256" key="1">
    <source>
        <dbReference type="ARBA" id="ARBA00004609"/>
    </source>
</evidence>
<feature type="domain" description="Copper acquisition factor BIM1-like" evidence="9">
    <location>
        <begin position="8"/>
        <end position="147"/>
    </location>
</feature>
<feature type="region of interest" description="Disordered" evidence="8">
    <location>
        <begin position="159"/>
        <end position="184"/>
    </location>
</feature>
<feature type="compositionally biased region" description="Low complexity" evidence="8">
    <location>
        <begin position="161"/>
        <end position="184"/>
    </location>
</feature>
<feature type="non-terminal residue" evidence="10">
    <location>
        <position position="205"/>
    </location>
</feature>
<keyword evidence="5" id="KW-0472">Membrane</keyword>
<dbReference type="CDD" id="cd21176">
    <property type="entry name" value="LPMO_auxiliary-like"/>
    <property type="match status" value="1"/>
</dbReference>
<dbReference type="EMBL" id="MU005981">
    <property type="protein sequence ID" value="KAF2860431.1"/>
    <property type="molecule type" value="Genomic_DNA"/>
</dbReference>
<keyword evidence="11" id="KW-1185">Reference proteome</keyword>
<keyword evidence="3" id="KW-0336">GPI-anchor</keyword>
<gene>
    <name evidence="10" type="ORF">K470DRAFT_206944</name>
</gene>
<evidence type="ECO:0000256" key="2">
    <source>
        <dbReference type="ARBA" id="ARBA00022475"/>
    </source>
</evidence>
<comment type="subcellular location">
    <subcellularLocation>
        <location evidence="1">Cell membrane</location>
        <topology evidence="1">Lipid-anchor</topology>
        <topology evidence="1">GPI-anchor</topology>
    </subcellularLocation>
</comment>
<evidence type="ECO:0000256" key="5">
    <source>
        <dbReference type="ARBA" id="ARBA00023136"/>
    </source>
</evidence>
<evidence type="ECO:0000259" key="9">
    <source>
        <dbReference type="Pfam" id="PF20238"/>
    </source>
</evidence>
<evidence type="ECO:0000256" key="8">
    <source>
        <dbReference type="SAM" id="MobiDB-lite"/>
    </source>
</evidence>
<accession>A0A6A7BYX0</accession>
<keyword evidence="2" id="KW-1003">Cell membrane</keyword>
<dbReference type="InterPro" id="IPR046936">
    <property type="entry name" value="BIM1-like"/>
</dbReference>
<sequence>LALAGLSSAHFTLKWPPTAGFIDENEPKSPCGGATVNVNSSSPRVGVDQFPISIQSSHPQGEWLIRGTTDTKEPYNFITLAPVISTKGIGQFCLPSGHAPKDWAGKSGIIQVITTGEDGRLYQCGPVNFVSGSSTDTGTAGCRNNSGFSASWTTHQTLTNSSSASSGTSSASSTTASASSTSTQKSDASLKNKAGFLTGLGFFFA</sequence>